<dbReference type="GO" id="GO:0030014">
    <property type="term" value="C:CCR4-NOT complex"/>
    <property type="evidence" value="ECO:0007669"/>
    <property type="project" value="InterPro"/>
</dbReference>
<evidence type="ECO:0000256" key="16">
    <source>
        <dbReference type="ARBA" id="ARBA00023242"/>
    </source>
</evidence>
<dbReference type="GO" id="GO:0005634">
    <property type="term" value="C:nucleus"/>
    <property type="evidence" value="ECO:0007669"/>
    <property type="project" value="UniProtKB-SubCell"/>
</dbReference>
<keyword evidence="14" id="KW-0805">Transcription regulation</keyword>
<evidence type="ECO:0000256" key="2">
    <source>
        <dbReference type="ARBA" id="ARBA00001968"/>
    </source>
</evidence>
<dbReference type="InterPro" id="IPR039637">
    <property type="entry name" value="CNOT7/CNOT8/Pop2"/>
</dbReference>
<dbReference type="STRING" id="74649.A0A2P6RWG4"/>
<keyword evidence="15" id="KW-0804">Transcription</keyword>
<dbReference type="PANTHER" id="PTHR10797">
    <property type="entry name" value="CCR4-NOT TRANSCRIPTION COMPLEX SUBUNIT"/>
    <property type="match status" value="1"/>
</dbReference>
<evidence type="ECO:0000256" key="15">
    <source>
        <dbReference type="ARBA" id="ARBA00023163"/>
    </source>
</evidence>
<evidence type="ECO:0000313" key="19">
    <source>
        <dbReference type="Proteomes" id="UP000238479"/>
    </source>
</evidence>
<keyword evidence="12" id="KW-0269">Exonuclease</keyword>
<dbReference type="Gramene" id="PRQ50763">
    <property type="protein sequence ID" value="PRQ50763"/>
    <property type="gene ID" value="RchiOBHm_Chr2g0136851"/>
</dbReference>
<protein>
    <recommendedName>
        <fullName evidence="7">poly(A)-specific ribonuclease</fullName>
        <ecNumber evidence="7">3.1.13.4</ecNumber>
    </recommendedName>
</protein>
<accession>A0A2P6RWG4</accession>
<keyword evidence="9" id="KW-0540">Nuclease</keyword>
<comment type="subunit">
    <text evidence="6">Component of the CCR4-NOT complex, at least composed of CRR4 and CAF1 proteins.</text>
</comment>
<evidence type="ECO:0000256" key="9">
    <source>
        <dbReference type="ARBA" id="ARBA00022722"/>
    </source>
</evidence>
<dbReference type="GO" id="GO:0004535">
    <property type="term" value="F:poly(A)-specific ribonuclease activity"/>
    <property type="evidence" value="ECO:0007669"/>
    <property type="project" value="UniProtKB-EC"/>
</dbReference>
<dbReference type="EMBL" id="PDCK01000040">
    <property type="protein sequence ID" value="PRQ50763.1"/>
    <property type="molecule type" value="Genomic_DNA"/>
</dbReference>
<evidence type="ECO:0000256" key="11">
    <source>
        <dbReference type="ARBA" id="ARBA00022801"/>
    </source>
</evidence>
<dbReference type="GO" id="GO:0005737">
    <property type="term" value="C:cytoplasm"/>
    <property type="evidence" value="ECO:0007669"/>
    <property type="project" value="UniProtKB-SubCell"/>
</dbReference>
<proteinExistence type="inferred from homology"/>
<dbReference type="Proteomes" id="UP000238479">
    <property type="component" value="Chromosome 2"/>
</dbReference>
<comment type="subcellular location">
    <subcellularLocation>
        <location evidence="4">Cytoplasm</location>
    </subcellularLocation>
    <subcellularLocation>
        <location evidence="3">Nucleus</location>
    </subcellularLocation>
</comment>
<keyword evidence="11 18" id="KW-0378">Hydrolase</keyword>
<reference evidence="18 19" key="1">
    <citation type="journal article" date="2018" name="Nat. Genet.">
        <title>The Rosa genome provides new insights in the design of modern roses.</title>
        <authorList>
            <person name="Bendahmane M."/>
        </authorList>
    </citation>
    <scope>NUCLEOTIDE SEQUENCE [LARGE SCALE GENOMIC DNA]</scope>
    <source>
        <strain evidence="19">cv. Old Blush</strain>
    </source>
</reference>
<organism evidence="18 19">
    <name type="scientific">Rosa chinensis</name>
    <name type="common">China rose</name>
    <dbReference type="NCBI Taxonomy" id="74649"/>
    <lineage>
        <taxon>Eukaryota</taxon>
        <taxon>Viridiplantae</taxon>
        <taxon>Streptophyta</taxon>
        <taxon>Embryophyta</taxon>
        <taxon>Tracheophyta</taxon>
        <taxon>Spermatophyta</taxon>
        <taxon>Magnoliopsida</taxon>
        <taxon>eudicotyledons</taxon>
        <taxon>Gunneridae</taxon>
        <taxon>Pentapetalae</taxon>
        <taxon>rosids</taxon>
        <taxon>fabids</taxon>
        <taxon>Rosales</taxon>
        <taxon>Rosaceae</taxon>
        <taxon>Rosoideae</taxon>
        <taxon>Rosoideae incertae sedis</taxon>
        <taxon>Rosa</taxon>
    </lineage>
</organism>
<comment type="similarity">
    <text evidence="5">Belongs to the CAF1 family.</text>
</comment>
<evidence type="ECO:0000256" key="10">
    <source>
        <dbReference type="ARBA" id="ARBA00022723"/>
    </source>
</evidence>
<sequence length="352" mass="39592">MMIVQRGIPIFPIGPASDFRGGVPVVFHRRPVPLIPLHHRPIPLYPPQFQSRVPVFSVVGAPICRQGSVEKADRFEVRSVCRYNYKAEIAVIQSLIRAGYRFANFDTEFPGTVVKSEIPKHLISQAVPVDVYKMMKTNVDQTHIIQLGLSLSDPFGNLPVYDGAYCCWEFNFSDFDVDCTQHLRNTVSIDVLKRQGIDFSDNKCTGICSADFAEEIERSGLVELLPCLTWATFQSAYDFGYLIKMFTGNKELPEDIKEFMGNVKTYFGPNVYDIKYMMKFCDGLFGGFNSVAETLGVDRVAGSSHQAGSDSLLTLQTFVKMLKMEKNKGKDLWEECGGVLFGLGSLDFWHHC</sequence>
<evidence type="ECO:0000256" key="6">
    <source>
        <dbReference type="ARBA" id="ARBA00011757"/>
    </source>
</evidence>
<comment type="caution">
    <text evidence="18">The sequence shown here is derived from an EMBL/GenBank/DDBJ whole genome shotgun (WGS) entry which is preliminary data.</text>
</comment>
<gene>
    <name evidence="18" type="ORF">RchiOBHm_Chr2g0136851</name>
</gene>
<keyword evidence="8" id="KW-0963">Cytoplasm</keyword>
<evidence type="ECO:0000256" key="12">
    <source>
        <dbReference type="ARBA" id="ARBA00022839"/>
    </source>
</evidence>
<dbReference type="InterPro" id="IPR036397">
    <property type="entry name" value="RNaseH_sf"/>
</dbReference>
<dbReference type="AlphaFoldDB" id="A0A2P6RWG4"/>
<evidence type="ECO:0000313" key="18">
    <source>
        <dbReference type="EMBL" id="PRQ50763.1"/>
    </source>
</evidence>
<evidence type="ECO:0000256" key="13">
    <source>
        <dbReference type="ARBA" id="ARBA00022884"/>
    </source>
</evidence>
<evidence type="ECO:0000256" key="17">
    <source>
        <dbReference type="ARBA" id="ARBA00025148"/>
    </source>
</evidence>
<dbReference type="GO" id="GO:0003723">
    <property type="term" value="F:RNA binding"/>
    <property type="evidence" value="ECO:0007669"/>
    <property type="project" value="UniProtKB-KW"/>
</dbReference>
<dbReference type="InterPro" id="IPR012337">
    <property type="entry name" value="RNaseH-like_sf"/>
</dbReference>
<evidence type="ECO:0000256" key="7">
    <source>
        <dbReference type="ARBA" id="ARBA00012161"/>
    </source>
</evidence>
<keyword evidence="16" id="KW-0539">Nucleus</keyword>
<dbReference type="Pfam" id="PF04857">
    <property type="entry name" value="CAF1"/>
    <property type="match status" value="2"/>
</dbReference>
<dbReference type="EC" id="3.1.13.4" evidence="7"/>
<dbReference type="SUPFAM" id="SSF53098">
    <property type="entry name" value="Ribonuclease H-like"/>
    <property type="match status" value="1"/>
</dbReference>
<comment type="catalytic activity">
    <reaction evidence="1">
        <text>Exonucleolytic cleavage of poly(A) to 5'-AMP.</text>
        <dbReference type="EC" id="3.1.13.4"/>
    </reaction>
</comment>
<keyword evidence="19" id="KW-1185">Reference proteome</keyword>
<keyword evidence="10" id="KW-0479">Metal-binding</keyword>
<comment type="cofactor">
    <cofactor evidence="2">
        <name>a divalent metal cation</name>
        <dbReference type="ChEBI" id="CHEBI:60240"/>
    </cofactor>
</comment>
<keyword evidence="13" id="KW-0694">RNA-binding</keyword>
<evidence type="ECO:0000256" key="4">
    <source>
        <dbReference type="ARBA" id="ARBA00004496"/>
    </source>
</evidence>
<evidence type="ECO:0000256" key="14">
    <source>
        <dbReference type="ARBA" id="ARBA00023015"/>
    </source>
</evidence>
<evidence type="ECO:0000256" key="3">
    <source>
        <dbReference type="ARBA" id="ARBA00004123"/>
    </source>
</evidence>
<dbReference type="GO" id="GO:0046872">
    <property type="term" value="F:metal ion binding"/>
    <property type="evidence" value="ECO:0007669"/>
    <property type="project" value="UniProtKB-KW"/>
</dbReference>
<dbReference type="Gene3D" id="3.30.420.10">
    <property type="entry name" value="Ribonuclease H-like superfamily/Ribonuclease H"/>
    <property type="match status" value="1"/>
</dbReference>
<comment type="function">
    <text evidence="17">Ubiquitous transcription factor required for a diverse set of processes. It is a component of the CCR4 complex involved in the control of gene expression.</text>
</comment>
<evidence type="ECO:0000256" key="1">
    <source>
        <dbReference type="ARBA" id="ARBA00001663"/>
    </source>
</evidence>
<name>A0A2P6RWG4_ROSCH</name>
<evidence type="ECO:0000256" key="8">
    <source>
        <dbReference type="ARBA" id="ARBA00022490"/>
    </source>
</evidence>
<evidence type="ECO:0000256" key="5">
    <source>
        <dbReference type="ARBA" id="ARBA00008372"/>
    </source>
</evidence>
<dbReference type="InterPro" id="IPR006941">
    <property type="entry name" value="RNase_CAF1"/>
</dbReference>